<evidence type="ECO:0000256" key="2">
    <source>
        <dbReference type="PIRSR" id="PIRSR605754-1"/>
    </source>
</evidence>
<dbReference type="EMBL" id="CP001810">
    <property type="protein sequence ID" value="ADL33638.1"/>
    <property type="molecule type" value="Genomic_DNA"/>
</dbReference>
<dbReference type="SUPFAM" id="SSF63817">
    <property type="entry name" value="Sortase"/>
    <property type="match status" value="1"/>
</dbReference>
<reference evidence="4 5" key="1">
    <citation type="journal article" date="2010" name="PLoS ONE">
        <title>The glycobiome of the rumen bacterium Butyrivibrio proteoclasticus B316(T) highlights adaptation to a polysaccharide-rich environment.</title>
        <authorList>
            <person name="Kelly W.J."/>
            <person name="Leahy S.C."/>
            <person name="Altermann E."/>
            <person name="Yeoman C.J."/>
            <person name="Dunne J.C."/>
            <person name="Kong Z."/>
            <person name="Pacheco D.M."/>
            <person name="Li D."/>
            <person name="Noel S.J."/>
            <person name="Moon C.D."/>
            <person name="Cookson A.L."/>
            <person name="Attwood G.T."/>
        </authorList>
    </citation>
    <scope>NUCLEOTIDE SEQUENCE [LARGE SCALE GENOMIC DNA]</scope>
    <source>
        <strain evidence="5">ATCC 51982 / DSM 14932 / B316</strain>
    </source>
</reference>
<dbReference type="GO" id="GO:0016787">
    <property type="term" value="F:hydrolase activity"/>
    <property type="evidence" value="ECO:0007669"/>
    <property type="project" value="UniProtKB-KW"/>
</dbReference>
<keyword evidence="3" id="KW-0472">Membrane</keyword>
<dbReference type="eggNOG" id="COG3764">
    <property type="taxonomic scope" value="Bacteria"/>
</dbReference>
<dbReference type="Pfam" id="PF04203">
    <property type="entry name" value="Sortase"/>
    <property type="match status" value="1"/>
</dbReference>
<evidence type="ECO:0000256" key="1">
    <source>
        <dbReference type="ARBA" id="ARBA00022801"/>
    </source>
</evidence>
<evidence type="ECO:0000256" key="3">
    <source>
        <dbReference type="SAM" id="Phobius"/>
    </source>
</evidence>
<sequence>MNKKFKKQIPNIIFGVIFLVGLAIFLYPSVSNYINSKHQSRAITNYQTALESVSEEDYTRFWQEARKYNEELASKPMKLSLNEEELQEYNRILDPTGTGVMGFIEIENIGVNLPIYHGTEESVLQVGIGHLEGTSFPTGTIGTHAVLSGHRGLPSSKLFSDLDQMIVGDTFLLHIMDQTFAYQVDQITIVLPEEVQGLAIDNDQDYVTLVTCTPYGVNTHRLLVRAKRVDYNEETKIIVPADATRYGNLIVAPFIAAPVLVIAFIVYLVMTSKWFRNRKKADSKPHK</sequence>
<dbReference type="STRING" id="515622.bpr_I0896"/>
<name>E0S1G3_BUTPB</name>
<keyword evidence="5" id="KW-1185">Reference proteome</keyword>
<dbReference type="AlphaFoldDB" id="E0S1G3"/>
<organism evidence="4 5">
    <name type="scientific">Butyrivibrio proteoclasticus (strain ATCC 51982 / DSM 14932 / B316)</name>
    <name type="common">Clostridium proteoclasticum</name>
    <dbReference type="NCBI Taxonomy" id="515622"/>
    <lineage>
        <taxon>Bacteria</taxon>
        <taxon>Bacillati</taxon>
        <taxon>Bacillota</taxon>
        <taxon>Clostridia</taxon>
        <taxon>Lachnospirales</taxon>
        <taxon>Lachnospiraceae</taxon>
        <taxon>Butyrivibrio</taxon>
    </lineage>
</organism>
<dbReference type="KEGG" id="bpb:bpr_I0896"/>
<dbReference type="CDD" id="cd05827">
    <property type="entry name" value="Sortase_C"/>
    <property type="match status" value="1"/>
</dbReference>
<dbReference type="Gene3D" id="2.40.260.10">
    <property type="entry name" value="Sortase"/>
    <property type="match status" value="1"/>
</dbReference>
<dbReference type="Proteomes" id="UP000001299">
    <property type="component" value="Chromosome 1"/>
</dbReference>
<accession>E0S1G3</accession>
<dbReference type="InterPro" id="IPR005754">
    <property type="entry name" value="Sortase"/>
</dbReference>
<dbReference type="InterPro" id="IPR023365">
    <property type="entry name" value="Sortase_dom-sf"/>
</dbReference>
<feature type="active site" description="Proton donor/acceptor" evidence="2">
    <location>
        <position position="150"/>
    </location>
</feature>
<protein>
    <submittedName>
        <fullName evidence="4">Sortase</fullName>
    </submittedName>
</protein>
<dbReference type="NCBIfam" id="NF033745">
    <property type="entry name" value="class_C_sortase"/>
    <property type="match status" value="1"/>
</dbReference>
<keyword evidence="1" id="KW-0378">Hydrolase</keyword>
<feature type="active site" description="Acyl-thioester intermediate" evidence="2">
    <location>
        <position position="212"/>
    </location>
</feature>
<keyword evidence="3" id="KW-1133">Transmembrane helix</keyword>
<dbReference type="InterPro" id="IPR042002">
    <property type="entry name" value="Sortase_C"/>
</dbReference>
<feature type="transmembrane region" description="Helical" evidence="3">
    <location>
        <begin position="246"/>
        <end position="270"/>
    </location>
</feature>
<gene>
    <name evidence="4" type="ordered locus">bpr_I0896</name>
</gene>
<evidence type="ECO:0000313" key="4">
    <source>
        <dbReference type="EMBL" id="ADL33638.1"/>
    </source>
</evidence>
<dbReference type="RefSeq" id="WP_013280294.1">
    <property type="nucleotide sequence ID" value="NC_014387.1"/>
</dbReference>
<proteinExistence type="predicted"/>
<evidence type="ECO:0000313" key="5">
    <source>
        <dbReference type="Proteomes" id="UP000001299"/>
    </source>
</evidence>
<dbReference type="NCBIfam" id="TIGR01076">
    <property type="entry name" value="sortase_fam"/>
    <property type="match status" value="1"/>
</dbReference>
<dbReference type="HOGENOM" id="CLU_045680_1_1_9"/>
<dbReference type="MEROPS" id="C60.007"/>
<keyword evidence="3" id="KW-0812">Transmembrane</keyword>
<feature type="transmembrane region" description="Helical" evidence="3">
    <location>
        <begin position="12"/>
        <end position="30"/>
    </location>
</feature>